<organism evidence="3 4">
    <name type="scientific">Tessaracoccus antarcticus</name>
    <dbReference type="NCBI Taxonomy" id="2479848"/>
    <lineage>
        <taxon>Bacteria</taxon>
        <taxon>Bacillati</taxon>
        <taxon>Actinomycetota</taxon>
        <taxon>Actinomycetes</taxon>
        <taxon>Propionibacteriales</taxon>
        <taxon>Propionibacteriaceae</taxon>
        <taxon>Tessaracoccus</taxon>
    </lineage>
</organism>
<sequence length="267" mass="29495">MFPVFIAAALAVPVVAAVAAVGAAVRHFEGEYSTVRSMQAWARARAFSFHPEWHTLASALQRQVPGISRAWAGFRGEVAGASVFGACCTWETGGGQSSTSHRRDVRAVRIEGVNFPTLVVYRRWRTLVMRPLMAHAPVLDVEHHGFSRRWEVACPSQRLAHDLLHPRVLELLLQAPRWVDALWFDGDAIVLVGRGGTPERTDQALELLAQLAALVPHFSTEELGEGAVSSLYGQHTRRARRATDNALPWRSRSSDDDSAHEKGPVWN</sequence>
<reference evidence="3 4" key="1">
    <citation type="submission" date="2018-10" db="EMBL/GenBank/DDBJ databases">
        <title>Tessaracoccus antarcticuss sp. nov., isolated from sediment.</title>
        <authorList>
            <person name="Zhou L.Y."/>
            <person name="Du Z.J."/>
        </authorList>
    </citation>
    <scope>NUCLEOTIDE SEQUENCE [LARGE SCALE GENOMIC DNA]</scope>
    <source>
        <strain evidence="3 4">JDX10</strain>
    </source>
</reference>
<dbReference type="AlphaFoldDB" id="A0A3M0GAL6"/>
<name>A0A3M0GAL6_9ACTN</name>
<feature type="region of interest" description="Disordered" evidence="1">
    <location>
        <begin position="242"/>
        <end position="267"/>
    </location>
</feature>
<feature type="compositionally biased region" description="Basic and acidic residues" evidence="1">
    <location>
        <begin position="252"/>
        <end position="267"/>
    </location>
</feature>
<dbReference type="Proteomes" id="UP000275256">
    <property type="component" value="Unassembled WGS sequence"/>
</dbReference>
<feature type="signal peptide" evidence="2">
    <location>
        <begin position="1"/>
        <end position="19"/>
    </location>
</feature>
<protein>
    <recommendedName>
        <fullName evidence="5">Secreted protein</fullName>
    </recommendedName>
</protein>
<dbReference type="EMBL" id="REFW01000001">
    <property type="protein sequence ID" value="RMB61954.1"/>
    <property type="molecule type" value="Genomic_DNA"/>
</dbReference>
<proteinExistence type="predicted"/>
<evidence type="ECO:0008006" key="5">
    <source>
        <dbReference type="Google" id="ProtNLM"/>
    </source>
</evidence>
<keyword evidence="2" id="KW-0732">Signal</keyword>
<dbReference type="RefSeq" id="WP_121900502.1">
    <property type="nucleotide sequence ID" value="NZ_REFW01000001.1"/>
</dbReference>
<feature type="chain" id="PRO_5018156943" description="Secreted protein" evidence="2">
    <location>
        <begin position="20"/>
        <end position="267"/>
    </location>
</feature>
<gene>
    <name evidence="3" type="ORF">EAX62_05030</name>
</gene>
<comment type="caution">
    <text evidence="3">The sequence shown here is derived from an EMBL/GenBank/DDBJ whole genome shotgun (WGS) entry which is preliminary data.</text>
</comment>
<accession>A0A3M0GAL6</accession>
<keyword evidence="4" id="KW-1185">Reference proteome</keyword>
<evidence type="ECO:0000256" key="2">
    <source>
        <dbReference type="SAM" id="SignalP"/>
    </source>
</evidence>
<evidence type="ECO:0000313" key="4">
    <source>
        <dbReference type="Proteomes" id="UP000275256"/>
    </source>
</evidence>
<evidence type="ECO:0000256" key="1">
    <source>
        <dbReference type="SAM" id="MobiDB-lite"/>
    </source>
</evidence>
<evidence type="ECO:0000313" key="3">
    <source>
        <dbReference type="EMBL" id="RMB61954.1"/>
    </source>
</evidence>
<dbReference type="OrthoDB" id="3717121at2"/>